<proteinExistence type="predicted"/>
<evidence type="ECO:0000313" key="3">
    <source>
        <dbReference type="Proteomes" id="UP000828390"/>
    </source>
</evidence>
<comment type="caution">
    <text evidence="2">The sequence shown here is derived from an EMBL/GenBank/DDBJ whole genome shotgun (WGS) entry which is preliminary data.</text>
</comment>
<dbReference type="AlphaFoldDB" id="A0A9D4EVH3"/>
<dbReference type="Proteomes" id="UP000828390">
    <property type="component" value="Unassembled WGS sequence"/>
</dbReference>
<protein>
    <submittedName>
        <fullName evidence="2">Uncharacterized protein</fullName>
    </submittedName>
</protein>
<keyword evidence="3" id="KW-1185">Reference proteome</keyword>
<organism evidence="2 3">
    <name type="scientific">Dreissena polymorpha</name>
    <name type="common">Zebra mussel</name>
    <name type="synonym">Mytilus polymorpha</name>
    <dbReference type="NCBI Taxonomy" id="45954"/>
    <lineage>
        <taxon>Eukaryota</taxon>
        <taxon>Metazoa</taxon>
        <taxon>Spiralia</taxon>
        <taxon>Lophotrochozoa</taxon>
        <taxon>Mollusca</taxon>
        <taxon>Bivalvia</taxon>
        <taxon>Autobranchia</taxon>
        <taxon>Heteroconchia</taxon>
        <taxon>Euheterodonta</taxon>
        <taxon>Imparidentia</taxon>
        <taxon>Neoheterodontei</taxon>
        <taxon>Myida</taxon>
        <taxon>Dreissenoidea</taxon>
        <taxon>Dreissenidae</taxon>
        <taxon>Dreissena</taxon>
    </lineage>
</organism>
<name>A0A9D4EVH3_DREPO</name>
<gene>
    <name evidence="2" type="ORF">DPMN_165529</name>
</gene>
<reference evidence="2" key="2">
    <citation type="submission" date="2020-11" db="EMBL/GenBank/DDBJ databases">
        <authorList>
            <person name="McCartney M.A."/>
            <person name="Auch B."/>
            <person name="Kono T."/>
            <person name="Mallez S."/>
            <person name="Becker A."/>
            <person name="Gohl D.M."/>
            <person name="Silverstein K.A.T."/>
            <person name="Koren S."/>
            <person name="Bechman K.B."/>
            <person name="Herman A."/>
            <person name="Abrahante J.E."/>
            <person name="Garbe J."/>
        </authorList>
    </citation>
    <scope>NUCLEOTIDE SEQUENCE</scope>
    <source>
        <strain evidence="2">Duluth1</strain>
        <tissue evidence="2">Whole animal</tissue>
    </source>
</reference>
<accession>A0A9D4EVH3</accession>
<reference evidence="2" key="1">
    <citation type="journal article" date="2019" name="bioRxiv">
        <title>The Genome of the Zebra Mussel, Dreissena polymorpha: A Resource for Invasive Species Research.</title>
        <authorList>
            <person name="McCartney M.A."/>
            <person name="Auch B."/>
            <person name="Kono T."/>
            <person name="Mallez S."/>
            <person name="Zhang Y."/>
            <person name="Obille A."/>
            <person name="Becker A."/>
            <person name="Abrahante J.E."/>
            <person name="Garbe J."/>
            <person name="Badalamenti J.P."/>
            <person name="Herman A."/>
            <person name="Mangelson H."/>
            <person name="Liachko I."/>
            <person name="Sullivan S."/>
            <person name="Sone E.D."/>
            <person name="Koren S."/>
            <person name="Silverstein K.A.T."/>
            <person name="Beckman K.B."/>
            <person name="Gohl D.M."/>
        </authorList>
    </citation>
    <scope>NUCLEOTIDE SEQUENCE</scope>
    <source>
        <strain evidence="2">Duluth1</strain>
        <tissue evidence="2">Whole animal</tissue>
    </source>
</reference>
<feature type="region of interest" description="Disordered" evidence="1">
    <location>
        <begin position="98"/>
        <end position="191"/>
    </location>
</feature>
<feature type="compositionally biased region" description="Polar residues" evidence="1">
    <location>
        <begin position="100"/>
        <end position="157"/>
    </location>
</feature>
<dbReference type="EMBL" id="JAIWYP010000008">
    <property type="protein sequence ID" value="KAH3787405.1"/>
    <property type="molecule type" value="Genomic_DNA"/>
</dbReference>
<evidence type="ECO:0000256" key="1">
    <source>
        <dbReference type="SAM" id="MobiDB-lite"/>
    </source>
</evidence>
<feature type="compositionally biased region" description="Polar residues" evidence="1">
    <location>
        <begin position="164"/>
        <end position="191"/>
    </location>
</feature>
<sequence>MSISWATDMQRAKYRVEMMCFASIKVTKTAWWVWVGFNRKKKGFVPGRRLIPLSGSQTVHESGLILIVACTTLTACLPCVRQRGDIDCLPCVTQRGDTADSLSTQVDPSRPKSTQVDPSRPTSTQVDPSQPKSTKVNPSRPKSTQVNPSRPKSTQVDPSRPKSTKVNPSRPKSTQSTQSTQVNLSRPKSTQ</sequence>
<evidence type="ECO:0000313" key="2">
    <source>
        <dbReference type="EMBL" id="KAH3787405.1"/>
    </source>
</evidence>